<dbReference type="PANTHER" id="PTHR30336:SF4">
    <property type="entry name" value="ENVELOPE BIOGENESIS FACTOR ELYC"/>
    <property type="match status" value="1"/>
</dbReference>
<reference evidence="1 2" key="1">
    <citation type="submission" date="2017-05" db="EMBL/GenBank/DDBJ databases">
        <title>Full genome sequence of Pseudorhodoplanes sinuspersici.</title>
        <authorList>
            <person name="Dastgheib S.M.M."/>
            <person name="Shavandi M."/>
            <person name="Tirandaz H."/>
        </authorList>
    </citation>
    <scope>NUCLEOTIDE SEQUENCE [LARGE SCALE GENOMIC DNA]</scope>
    <source>
        <strain evidence="1 2">RIPI110</strain>
    </source>
</reference>
<sequence length="275" mass="29638">MFGLSKLLGFFLLPSNLLILLALIGILLMGTRYKRLGQILTIGAVLLLTIIGIGPVGNALMVPLEDRFPKWDPRSGSPQGIIVLGGAVSPDVSAVRGEIALNEAAERMTAVAKLAREYPDAKIVFTGGSGRLFGGASEADFVASLFESFGVARHRIVLENKARNTIENAVLTKALVNPKPQERWLLVTSAHHMPRSVGIFRKAGFPVEAHPVDFRTRGADDLTTTFGSIASGLARTDTAIHEWAGLLVYWLSGDSSELFPGPRAATTIRAESRRR</sequence>
<keyword evidence="2" id="KW-1185">Reference proteome</keyword>
<dbReference type="Pfam" id="PF02698">
    <property type="entry name" value="DUF218"/>
    <property type="match status" value="1"/>
</dbReference>
<dbReference type="InterPro" id="IPR051599">
    <property type="entry name" value="Cell_Envelope_Assoc"/>
</dbReference>
<dbReference type="GO" id="GO:0043164">
    <property type="term" value="P:Gram-negative-bacterium-type cell wall biogenesis"/>
    <property type="evidence" value="ECO:0007669"/>
    <property type="project" value="TreeGrafter"/>
</dbReference>
<dbReference type="CDD" id="cd06259">
    <property type="entry name" value="YdcF-like"/>
    <property type="match status" value="1"/>
</dbReference>
<accession>A0A1W6ZXF6</accession>
<dbReference type="InterPro" id="IPR003848">
    <property type="entry name" value="DUF218"/>
</dbReference>
<protein>
    <submittedName>
        <fullName evidence="1">Uncharacterized protein</fullName>
    </submittedName>
</protein>
<evidence type="ECO:0000313" key="1">
    <source>
        <dbReference type="EMBL" id="ARQ01435.1"/>
    </source>
</evidence>
<dbReference type="RefSeq" id="WP_086089826.1">
    <property type="nucleotide sequence ID" value="NZ_CP021112.1"/>
</dbReference>
<dbReference type="EMBL" id="CP021112">
    <property type="protein sequence ID" value="ARQ01435.1"/>
    <property type="molecule type" value="Genomic_DNA"/>
</dbReference>
<dbReference type="KEGG" id="psin:CAK95_21755"/>
<dbReference type="PANTHER" id="PTHR30336">
    <property type="entry name" value="INNER MEMBRANE PROTEIN, PROBABLE PERMEASE"/>
    <property type="match status" value="1"/>
</dbReference>
<dbReference type="InterPro" id="IPR014729">
    <property type="entry name" value="Rossmann-like_a/b/a_fold"/>
</dbReference>
<gene>
    <name evidence="1" type="ORF">CAK95_21755</name>
</gene>
<organism evidence="1 2">
    <name type="scientific">Pseudorhodoplanes sinuspersici</name>
    <dbReference type="NCBI Taxonomy" id="1235591"/>
    <lineage>
        <taxon>Bacteria</taxon>
        <taxon>Pseudomonadati</taxon>
        <taxon>Pseudomonadota</taxon>
        <taxon>Alphaproteobacteria</taxon>
        <taxon>Hyphomicrobiales</taxon>
        <taxon>Pseudorhodoplanes</taxon>
    </lineage>
</organism>
<proteinExistence type="predicted"/>
<dbReference type="Proteomes" id="UP000194137">
    <property type="component" value="Chromosome"/>
</dbReference>
<evidence type="ECO:0000313" key="2">
    <source>
        <dbReference type="Proteomes" id="UP000194137"/>
    </source>
</evidence>
<dbReference type="OrthoDB" id="9809813at2"/>
<dbReference type="STRING" id="1235591.CAK95_21755"/>
<dbReference type="GO" id="GO:0000270">
    <property type="term" value="P:peptidoglycan metabolic process"/>
    <property type="evidence" value="ECO:0007669"/>
    <property type="project" value="TreeGrafter"/>
</dbReference>
<name>A0A1W6ZXF6_9HYPH</name>
<dbReference type="GO" id="GO:0005886">
    <property type="term" value="C:plasma membrane"/>
    <property type="evidence" value="ECO:0007669"/>
    <property type="project" value="TreeGrafter"/>
</dbReference>
<dbReference type="Gene3D" id="3.40.50.620">
    <property type="entry name" value="HUPs"/>
    <property type="match status" value="1"/>
</dbReference>
<dbReference type="AlphaFoldDB" id="A0A1W6ZXF6"/>